<dbReference type="SUPFAM" id="SSF64076">
    <property type="entry name" value="MTH938-like"/>
    <property type="match status" value="1"/>
</dbReference>
<evidence type="ECO:0000256" key="2">
    <source>
        <dbReference type="ARBA" id="ARBA00022490"/>
    </source>
</evidence>
<accession>A0A5J5CGF4</accession>
<keyword evidence="2" id="KW-0963">Cytoplasm</keyword>
<organism evidence="5 6">
    <name type="scientific">Etheostoma spectabile</name>
    <name type="common">orangethroat darter</name>
    <dbReference type="NCBI Taxonomy" id="54343"/>
    <lineage>
        <taxon>Eukaryota</taxon>
        <taxon>Metazoa</taxon>
        <taxon>Chordata</taxon>
        <taxon>Craniata</taxon>
        <taxon>Vertebrata</taxon>
        <taxon>Euteleostomi</taxon>
        <taxon>Actinopterygii</taxon>
        <taxon>Neopterygii</taxon>
        <taxon>Teleostei</taxon>
        <taxon>Neoteleostei</taxon>
        <taxon>Acanthomorphata</taxon>
        <taxon>Eupercaria</taxon>
        <taxon>Perciformes</taxon>
        <taxon>Percoidei</taxon>
        <taxon>Percidae</taxon>
        <taxon>Etheostomatinae</taxon>
        <taxon>Etheostoma</taxon>
    </lineage>
</organism>
<dbReference type="InterPro" id="IPR007523">
    <property type="entry name" value="NDUFAF3/AAMDC"/>
</dbReference>
<protein>
    <recommendedName>
        <fullName evidence="4">Mth938 domain-containing protein</fullName>
    </recommendedName>
</protein>
<dbReference type="AlphaFoldDB" id="A0A5J5CGF4"/>
<reference evidence="5 6" key="1">
    <citation type="submission" date="2019-08" db="EMBL/GenBank/DDBJ databases">
        <title>A chromosome-level genome assembly, high-density linkage maps, and genome scans reveal the genomic architecture of hybrid incompatibilities underlying speciation via character displacement in darters (Percidae: Etheostominae).</title>
        <authorList>
            <person name="Moran R.L."/>
            <person name="Catchen J.M."/>
            <person name="Fuller R.C."/>
        </authorList>
    </citation>
    <scope>NUCLEOTIDE SEQUENCE [LARGE SCALE GENOMIC DNA]</scope>
    <source>
        <strain evidence="5">EspeVRDwgs_2016</strain>
        <tissue evidence="5">Muscle</tissue>
    </source>
</reference>
<evidence type="ECO:0000256" key="3">
    <source>
        <dbReference type="ARBA" id="ARBA00061510"/>
    </source>
</evidence>
<sequence length="180" mass="19263">MVDRRNESLSTAVICLTEGGLVCNMTSPEIASLSWGHMTVKGCSSSYKDCKVWPGGSRAWDWRETGTNHTPGVQPADLEEVLKKGIDLLVIGRGMSEALQVPSSTLDFVMQKGVDVRVLQTEKAVAEYNKLAGQGAKTLTGLLNGMVPSTAASGGGRLSMLSLHPTLDAEGEEREVEEEL</sequence>
<dbReference type="PANTHER" id="PTHR15811">
    <property type="entry name" value="MTH938 DOMAIN-CONTAINING PROTEIN"/>
    <property type="match status" value="1"/>
</dbReference>
<evidence type="ECO:0000313" key="5">
    <source>
        <dbReference type="EMBL" id="KAA8579381.1"/>
    </source>
</evidence>
<dbReference type="PANTHER" id="PTHR15811:SF5">
    <property type="entry name" value="MTH938 DOMAIN-CONTAINING PROTEIN"/>
    <property type="match status" value="1"/>
</dbReference>
<comment type="similarity">
    <text evidence="3">Belongs to the AAMDC family.</text>
</comment>
<comment type="subcellular location">
    <subcellularLocation>
        <location evidence="1">Cytoplasm</location>
    </subcellularLocation>
</comment>
<dbReference type="Proteomes" id="UP000327493">
    <property type="component" value="Unassembled WGS sequence"/>
</dbReference>
<dbReference type="CDD" id="cd05126">
    <property type="entry name" value="Mth938"/>
    <property type="match status" value="1"/>
</dbReference>
<dbReference type="InterPro" id="IPR034096">
    <property type="entry name" value="AAMDC"/>
</dbReference>
<name>A0A5J5CGF4_9PERO</name>
<dbReference type="EMBL" id="VOFY01000028">
    <property type="protein sequence ID" value="KAA8579381.1"/>
    <property type="molecule type" value="Genomic_DNA"/>
</dbReference>
<dbReference type="Pfam" id="PF04430">
    <property type="entry name" value="DUF498"/>
    <property type="match status" value="1"/>
</dbReference>
<comment type="caution">
    <text evidence="5">The sequence shown here is derived from an EMBL/GenBank/DDBJ whole genome shotgun (WGS) entry which is preliminary data.</text>
</comment>
<evidence type="ECO:0000313" key="6">
    <source>
        <dbReference type="Proteomes" id="UP000327493"/>
    </source>
</evidence>
<gene>
    <name evidence="5" type="ORF">FQN60_016811</name>
</gene>
<dbReference type="Gene3D" id="3.40.1230.10">
    <property type="entry name" value="MTH938-like"/>
    <property type="match status" value="1"/>
</dbReference>
<evidence type="ECO:0000256" key="1">
    <source>
        <dbReference type="ARBA" id="ARBA00004496"/>
    </source>
</evidence>
<evidence type="ECO:0000256" key="4">
    <source>
        <dbReference type="ARBA" id="ARBA00074293"/>
    </source>
</evidence>
<dbReference type="FunFam" id="3.40.1230.10:FF:000001">
    <property type="entry name" value="Adipogenesis-associated, Mth938 domain-containing"/>
    <property type="match status" value="1"/>
</dbReference>
<dbReference type="GO" id="GO:0045600">
    <property type="term" value="P:positive regulation of fat cell differentiation"/>
    <property type="evidence" value="ECO:0007669"/>
    <property type="project" value="TreeGrafter"/>
</dbReference>
<keyword evidence="6" id="KW-1185">Reference proteome</keyword>
<proteinExistence type="inferred from homology"/>
<dbReference type="GO" id="GO:0005737">
    <property type="term" value="C:cytoplasm"/>
    <property type="evidence" value="ECO:0007669"/>
    <property type="project" value="UniProtKB-SubCell"/>
</dbReference>
<dbReference type="InterPro" id="IPR036748">
    <property type="entry name" value="MTH938-like_sf"/>
</dbReference>